<dbReference type="EC" id="3.5.4.19" evidence="11"/>
<comment type="pathway">
    <text evidence="4">Amino-acid biosynthesis; L-histidine biosynthesis; L-histidine from 5-phospho-alpha-D-ribose 1-diphosphate: step 2/9.</text>
</comment>
<reference evidence="13 14" key="1">
    <citation type="submission" date="2016-10" db="EMBL/GenBank/DDBJ databases">
        <authorList>
            <person name="de Groot N.N."/>
        </authorList>
    </citation>
    <scope>NUCLEOTIDE SEQUENCE [LARGE SCALE GENOMIC DNA]</scope>
    <source>
        <strain evidence="13 14">A52C2</strain>
    </source>
</reference>
<proteinExistence type="inferred from homology"/>
<dbReference type="GO" id="GO:0000105">
    <property type="term" value="P:L-histidine biosynthetic process"/>
    <property type="evidence" value="ECO:0007669"/>
    <property type="project" value="UniProtKB-UniRule"/>
</dbReference>
<dbReference type="Gene3D" id="3.10.20.810">
    <property type="entry name" value="Phosphoribosyl-AMP cyclohydrolase"/>
    <property type="match status" value="1"/>
</dbReference>
<comment type="pathway">
    <text evidence="3 11">Amino-acid biosynthesis; L-histidine biosynthesis; L-histidine from 5-phospho-alpha-D-ribose 1-diphosphate: step 3/9.</text>
</comment>
<feature type="binding site" evidence="11">
    <location>
        <position position="96"/>
    </location>
    <ligand>
        <name>Mg(2+)</name>
        <dbReference type="ChEBI" id="CHEBI:18420"/>
    </ligand>
</feature>
<dbReference type="InterPro" id="IPR002496">
    <property type="entry name" value="PRib_AMP_CycHydrolase_dom"/>
</dbReference>
<feature type="binding site" evidence="11">
    <location>
        <position position="95"/>
    </location>
    <ligand>
        <name>Zn(2+)</name>
        <dbReference type="ChEBI" id="CHEBI:29105"/>
        <note>ligand shared between dimeric partners</note>
    </ligand>
</feature>
<evidence type="ECO:0000259" key="12">
    <source>
        <dbReference type="Pfam" id="PF01502"/>
    </source>
</evidence>
<evidence type="ECO:0000256" key="2">
    <source>
        <dbReference type="ARBA" id="ARBA00001460"/>
    </source>
</evidence>
<evidence type="ECO:0000256" key="11">
    <source>
        <dbReference type="HAMAP-Rule" id="MF_01021"/>
    </source>
</evidence>
<evidence type="ECO:0000256" key="10">
    <source>
        <dbReference type="ARBA" id="ARBA00023102"/>
    </source>
</evidence>
<feature type="binding site" evidence="11">
    <location>
        <position position="120"/>
    </location>
    <ligand>
        <name>Zn(2+)</name>
        <dbReference type="ChEBI" id="CHEBI:29105"/>
        <note>ligand shared between dimeric partners</note>
    </ligand>
</feature>
<evidence type="ECO:0000256" key="9">
    <source>
        <dbReference type="ARBA" id="ARBA00022801"/>
    </source>
</evidence>
<evidence type="ECO:0000256" key="6">
    <source>
        <dbReference type="ARBA" id="ARBA00008299"/>
    </source>
</evidence>
<keyword evidence="7 11" id="KW-0963">Cytoplasm</keyword>
<dbReference type="GO" id="GO:0004636">
    <property type="term" value="F:phosphoribosyl-ATP diphosphatase activity"/>
    <property type="evidence" value="ECO:0007669"/>
    <property type="project" value="UniProtKB-EC"/>
</dbReference>
<evidence type="ECO:0000256" key="4">
    <source>
        <dbReference type="ARBA" id="ARBA00005204"/>
    </source>
</evidence>
<comment type="catalytic activity">
    <reaction evidence="2">
        <text>1-(5-phospho-beta-D-ribosyl)-ATP + H2O = 1-(5-phospho-beta-D-ribosyl)-5'-AMP + diphosphate + H(+)</text>
        <dbReference type="Rhea" id="RHEA:22828"/>
        <dbReference type="ChEBI" id="CHEBI:15377"/>
        <dbReference type="ChEBI" id="CHEBI:15378"/>
        <dbReference type="ChEBI" id="CHEBI:33019"/>
        <dbReference type="ChEBI" id="CHEBI:59457"/>
        <dbReference type="ChEBI" id="CHEBI:73183"/>
        <dbReference type="EC" id="3.6.1.31"/>
    </reaction>
</comment>
<comment type="subunit">
    <text evidence="11">Homodimer.</text>
</comment>
<dbReference type="STRING" id="1855383.SAMN05216548_102403"/>
<evidence type="ECO:0000256" key="3">
    <source>
        <dbReference type="ARBA" id="ARBA00005169"/>
    </source>
</evidence>
<comment type="similarity">
    <text evidence="6">In the N-terminal section; belongs to the PRA-CH family.</text>
</comment>
<feature type="binding site" evidence="11">
    <location>
        <position position="94"/>
    </location>
    <ligand>
        <name>Mg(2+)</name>
        <dbReference type="ChEBI" id="CHEBI:18420"/>
    </ligand>
</feature>
<dbReference type="OrthoDB" id="9795769at2"/>
<accession>A0A1H9DAU1</accession>
<comment type="function">
    <text evidence="11">Catalyzes the hydrolysis of the adenine ring of phosphoribosyl-AMP.</text>
</comment>
<protein>
    <recommendedName>
        <fullName evidence="11">Phosphoribosyl-AMP cyclohydrolase</fullName>
        <shortName evidence="11">PRA-CH</shortName>
        <ecNumber evidence="11">3.5.4.19</ecNumber>
    </recommendedName>
</protein>
<keyword evidence="8 11" id="KW-0028">Amino-acid biosynthesis</keyword>
<dbReference type="GO" id="GO:0000287">
    <property type="term" value="F:magnesium ion binding"/>
    <property type="evidence" value="ECO:0007669"/>
    <property type="project" value="UniProtKB-UniRule"/>
</dbReference>
<dbReference type="Pfam" id="PF01502">
    <property type="entry name" value="PRA-CH"/>
    <property type="match status" value="1"/>
</dbReference>
<keyword evidence="11" id="KW-0862">Zinc</keyword>
<dbReference type="GO" id="GO:0004635">
    <property type="term" value="F:phosphoribosyl-AMP cyclohydrolase activity"/>
    <property type="evidence" value="ECO:0007669"/>
    <property type="project" value="UniProtKB-UniRule"/>
</dbReference>
<comment type="catalytic activity">
    <reaction evidence="1 11">
        <text>1-(5-phospho-beta-D-ribosyl)-5'-AMP + H2O = 1-(5-phospho-beta-D-ribosyl)-5-[(5-phospho-beta-D-ribosylamino)methylideneamino]imidazole-4-carboxamide</text>
        <dbReference type="Rhea" id="RHEA:20049"/>
        <dbReference type="ChEBI" id="CHEBI:15377"/>
        <dbReference type="ChEBI" id="CHEBI:58435"/>
        <dbReference type="ChEBI" id="CHEBI:59457"/>
        <dbReference type="EC" id="3.5.4.19"/>
    </reaction>
</comment>
<name>A0A1H9DAU1_9HYPH</name>
<dbReference type="GO" id="GO:0005737">
    <property type="term" value="C:cytoplasm"/>
    <property type="evidence" value="ECO:0007669"/>
    <property type="project" value="UniProtKB-SubCell"/>
</dbReference>
<evidence type="ECO:0000313" key="14">
    <source>
        <dbReference type="Proteomes" id="UP000199647"/>
    </source>
</evidence>
<comment type="cofactor">
    <cofactor evidence="11">
        <name>Mg(2+)</name>
        <dbReference type="ChEBI" id="CHEBI:18420"/>
    </cofactor>
    <text evidence="11">Binds 1 Mg(2+) ion per subunit.</text>
</comment>
<dbReference type="HAMAP" id="MF_01021">
    <property type="entry name" value="HisI"/>
    <property type="match status" value="1"/>
</dbReference>
<dbReference type="AlphaFoldDB" id="A0A1H9DAU1"/>
<keyword evidence="14" id="KW-1185">Reference proteome</keyword>
<dbReference type="FunFam" id="3.10.20.810:FF:000001">
    <property type="entry name" value="Histidine biosynthesis bifunctional protein HisIE"/>
    <property type="match status" value="1"/>
</dbReference>
<dbReference type="UniPathway" id="UPA00031">
    <property type="reaction ID" value="UER00008"/>
</dbReference>
<comment type="cofactor">
    <cofactor evidence="11">
        <name>Zn(2+)</name>
        <dbReference type="ChEBI" id="CHEBI:29105"/>
    </cofactor>
    <text evidence="11">Binds 1 zinc ion per subunit.</text>
</comment>
<dbReference type="SUPFAM" id="SSF141734">
    <property type="entry name" value="HisI-like"/>
    <property type="match status" value="1"/>
</dbReference>
<feature type="binding site" evidence="11">
    <location>
        <position position="113"/>
    </location>
    <ligand>
        <name>Zn(2+)</name>
        <dbReference type="ChEBI" id="CHEBI:29105"/>
        <note>ligand shared between dimeric partners</note>
    </ligand>
</feature>
<dbReference type="Proteomes" id="UP000199647">
    <property type="component" value="Unassembled WGS sequence"/>
</dbReference>
<comment type="subcellular location">
    <subcellularLocation>
        <location evidence="11">Cytoplasm</location>
    </subcellularLocation>
</comment>
<keyword evidence="9 11" id="KW-0378">Hydrolase</keyword>
<dbReference type="GO" id="GO:0008270">
    <property type="term" value="F:zinc ion binding"/>
    <property type="evidence" value="ECO:0007669"/>
    <property type="project" value="UniProtKB-UniRule"/>
</dbReference>
<dbReference type="InterPro" id="IPR026660">
    <property type="entry name" value="PRA-CH"/>
</dbReference>
<keyword evidence="11" id="KW-0460">Magnesium</keyword>
<sequence length="140" mass="15499">MTEPAAPQPANASLLSLEERTTFAPRFDADGLIPCIALDATSGAILMFAWMNSESLRLTLETGFATYWSRSRKSLWKKGETSGALQRVVELRTDCDQDAIAIRVEVARPEDTCHTGRTTCFYRSVPLGPGPIEREFEPFA</sequence>
<feature type="binding site" evidence="11">
    <location>
        <position position="98"/>
    </location>
    <ligand>
        <name>Mg(2+)</name>
        <dbReference type="ChEBI" id="CHEBI:18420"/>
    </ligand>
</feature>
<dbReference type="InterPro" id="IPR038019">
    <property type="entry name" value="PRib_AMP_CycHydrolase_sf"/>
</dbReference>
<evidence type="ECO:0000256" key="1">
    <source>
        <dbReference type="ARBA" id="ARBA00000024"/>
    </source>
</evidence>
<evidence type="ECO:0000313" key="13">
    <source>
        <dbReference type="EMBL" id="SEQ10471.1"/>
    </source>
</evidence>
<comment type="similarity">
    <text evidence="5">In the C-terminal section; belongs to the PRA-PH family.</text>
</comment>
<dbReference type="RefSeq" id="WP_092495554.1">
    <property type="nucleotide sequence ID" value="NZ_FOFG01000002.1"/>
</dbReference>
<feature type="domain" description="Phosphoribosyl-AMP cyclohydrolase" evidence="12">
    <location>
        <begin position="47"/>
        <end position="122"/>
    </location>
</feature>
<organism evidence="13 14">
    <name type="scientific">Faunimonas pinastri</name>
    <dbReference type="NCBI Taxonomy" id="1855383"/>
    <lineage>
        <taxon>Bacteria</taxon>
        <taxon>Pseudomonadati</taxon>
        <taxon>Pseudomonadota</taxon>
        <taxon>Alphaproteobacteria</taxon>
        <taxon>Hyphomicrobiales</taxon>
        <taxon>Afifellaceae</taxon>
        <taxon>Faunimonas</taxon>
    </lineage>
</organism>
<keyword evidence="10 11" id="KW-0368">Histidine biosynthesis</keyword>
<evidence type="ECO:0000256" key="7">
    <source>
        <dbReference type="ARBA" id="ARBA00022490"/>
    </source>
</evidence>
<dbReference type="EMBL" id="FOFG01000002">
    <property type="protein sequence ID" value="SEQ10471.1"/>
    <property type="molecule type" value="Genomic_DNA"/>
</dbReference>
<dbReference type="PANTHER" id="PTHR42945:SF1">
    <property type="entry name" value="HISTIDINE BIOSYNTHESIS BIFUNCTIONAL PROTEIN HIS7"/>
    <property type="match status" value="1"/>
</dbReference>
<gene>
    <name evidence="11" type="primary">hisI</name>
    <name evidence="13" type="ORF">SAMN05216548_102403</name>
</gene>
<dbReference type="NCBIfam" id="NF000768">
    <property type="entry name" value="PRK00051.1"/>
    <property type="match status" value="1"/>
</dbReference>
<evidence type="ECO:0000256" key="5">
    <source>
        <dbReference type="ARBA" id="ARBA00007731"/>
    </source>
</evidence>
<dbReference type="PANTHER" id="PTHR42945">
    <property type="entry name" value="HISTIDINE BIOSYNTHESIS BIFUNCTIONAL PROTEIN"/>
    <property type="match status" value="1"/>
</dbReference>
<keyword evidence="11" id="KW-0479">Metal-binding</keyword>
<evidence type="ECO:0000256" key="8">
    <source>
        <dbReference type="ARBA" id="ARBA00022605"/>
    </source>
</evidence>
<comment type="similarity">
    <text evidence="11">Belongs to the PRA-CH family.</text>
</comment>